<proteinExistence type="inferred from homology"/>
<protein>
    <recommendedName>
        <fullName evidence="4">Nicotinamide riboside transporter PnuC</fullName>
    </recommendedName>
</protein>
<dbReference type="GO" id="GO:0034257">
    <property type="term" value="F:nicotinamide riboside transmembrane transporter activity"/>
    <property type="evidence" value="ECO:0007669"/>
    <property type="project" value="InterPro"/>
</dbReference>
<dbReference type="OrthoDB" id="9791248at2"/>
<dbReference type="PANTHER" id="PTHR36122">
    <property type="entry name" value="NICOTINAMIDE RIBOSIDE TRANSPORTER PNUC"/>
    <property type="match status" value="1"/>
</dbReference>
<keyword evidence="9 10" id="KW-0472">Membrane</keyword>
<feature type="transmembrane region" description="Helical" evidence="10">
    <location>
        <begin position="84"/>
        <end position="104"/>
    </location>
</feature>
<keyword evidence="5" id="KW-0813">Transport</keyword>
<dbReference type="AlphaFoldDB" id="A0A2A4FZ91"/>
<dbReference type="Proteomes" id="UP000218934">
    <property type="component" value="Unassembled WGS sequence"/>
</dbReference>
<keyword evidence="7 10" id="KW-0812">Transmembrane</keyword>
<reference evidence="11 12" key="1">
    <citation type="submission" date="2017-09" db="EMBL/GenBank/DDBJ databases">
        <title>The Catabolism of 3,6-Dichlorosalicylic acid is Initiated by the Cytochrome P450 Monooxygenase DsmABC in Rhizorhabdus dicambivorans Ndbn-20.</title>
        <authorList>
            <person name="Na L."/>
        </authorList>
    </citation>
    <scope>NUCLEOTIDE SEQUENCE [LARGE SCALE GENOMIC DNA]</scope>
    <source>
        <strain evidence="11 12">Ndbn-20m</strain>
    </source>
</reference>
<dbReference type="Pfam" id="PF04973">
    <property type="entry name" value="NMN_transporter"/>
    <property type="match status" value="1"/>
</dbReference>
<accession>A0A2A4FZ91</accession>
<comment type="function">
    <text evidence="1">Required for nicotinamide riboside transport across the inner membrane.</text>
</comment>
<evidence type="ECO:0000256" key="1">
    <source>
        <dbReference type="ARBA" id="ARBA00002672"/>
    </source>
</evidence>
<dbReference type="GO" id="GO:0005886">
    <property type="term" value="C:plasma membrane"/>
    <property type="evidence" value="ECO:0007669"/>
    <property type="project" value="UniProtKB-SubCell"/>
</dbReference>
<evidence type="ECO:0000256" key="9">
    <source>
        <dbReference type="ARBA" id="ARBA00023136"/>
    </source>
</evidence>
<name>A0A2A4FZ91_9SPHN</name>
<dbReference type="InterPro" id="IPR006419">
    <property type="entry name" value="NMN_transpt_PnuC"/>
</dbReference>
<dbReference type="KEGG" id="rdi:CMV14_17255"/>
<evidence type="ECO:0000313" key="12">
    <source>
        <dbReference type="Proteomes" id="UP000218934"/>
    </source>
</evidence>
<feature type="transmembrane region" description="Helical" evidence="10">
    <location>
        <begin position="26"/>
        <end position="44"/>
    </location>
</feature>
<evidence type="ECO:0000256" key="8">
    <source>
        <dbReference type="ARBA" id="ARBA00022989"/>
    </source>
</evidence>
<evidence type="ECO:0000256" key="4">
    <source>
        <dbReference type="ARBA" id="ARBA00017522"/>
    </source>
</evidence>
<evidence type="ECO:0000256" key="3">
    <source>
        <dbReference type="ARBA" id="ARBA00006669"/>
    </source>
</evidence>
<comment type="caution">
    <text evidence="11">The sequence shown here is derived from an EMBL/GenBank/DDBJ whole genome shotgun (WGS) entry which is preliminary data.</text>
</comment>
<sequence>MNLLEIAANAFATASILLAARNSIHGWWTSIIGCTLFAVLFYDARLYADVTLQFFFIGISATGWWMWLRGNAGAPLPIRHAPPALLPAMGFAGLVVGLGYGALLHRFTNAYAPFVDSSVLVLSVIGQLLLMRRMIENWYIWLAVNMISVPLYLSRDLQLTAFLYACYLASNIYGLWVWRREMHRAGATVPA</sequence>
<keyword evidence="12" id="KW-1185">Reference proteome</keyword>
<organism evidence="11 12">
    <name type="scientific">Rhizorhabdus dicambivorans</name>
    <dbReference type="NCBI Taxonomy" id="1850238"/>
    <lineage>
        <taxon>Bacteria</taxon>
        <taxon>Pseudomonadati</taxon>
        <taxon>Pseudomonadota</taxon>
        <taxon>Alphaproteobacteria</taxon>
        <taxon>Sphingomonadales</taxon>
        <taxon>Sphingomonadaceae</taxon>
        <taxon>Rhizorhabdus</taxon>
    </lineage>
</organism>
<gene>
    <name evidence="11" type="ORF">COO09_07040</name>
</gene>
<evidence type="ECO:0000313" key="11">
    <source>
        <dbReference type="EMBL" id="PCE43050.1"/>
    </source>
</evidence>
<dbReference type="NCBIfam" id="TIGR01528">
    <property type="entry name" value="NMN_trans_PnuC"/>
    <property type="match status" value="1"/>
</dbReference>
<evidence type="ECO:0000256" key="5">
    <source>
        <dbReference type="ARBA" id="ARBA00022448"/>
    </source>
</evidence>
<dbReference type="RefSeq" id="WP_066962157.1">
    <property type="nucleotide sequence ID" value="NZ_CP023449.1"/>
</dbReference>
<dbReference type="EMBL" id="NWUF01000005">
    <property type="protein sequence ID" value="PCE43050.1"/>
    <property type="molecule type" value="Genomic_DNA"/>
</dbReference>
<keyword evidence="6" id="KW-1003">Cell membrane</keyword>
<dbReference type="PANTHER" id="PTHR36122:SF2">
    <property type="entry name" value="NICOTINAMIDE RIBOSIDE TRANSPORTER PNUC"/>
    <property type="match status" value="1"/>
</dbReference>
<evidence type="ECO:0000256" key="7">
    <source>
        <dbReference type="ARBA" id="ARBA00022692"/>
    </source>
</evidence>
<feature type="transmembrane region" description="Helical" evidence="10">
    <location>
        <begin position="50"/>
        <end position="68"/>
    </location>
</feature>
<keyword evidence="8 10" id="KW-1133">Transmembrane helix</keyword>
<evidence type="ECO:0000256" key="2">
    <source>
        <dbReference type="ARBA" id="ARBA00004651"/>
    </source>
</evidence>
<comment type="subcellular location">
    <subcellularLocation>
        <location evidence="2">Cell membrane</location>
        <topology evidence="2">Multi-pass membrane protein</topology>
    </subcellularLocation>
</comment>
<comment type="similarity">
    <text evidence="3">Belongs to the nicotinamide ribonucleoside (NR) uptake permease (TC 4.B.1) family.</text>
</comment>
<evidence type="ECO:0000256" key="6">
    <source>
        <dbReference type="ARBA" id="ARBA00022475"/>
    </source>
</evidence>
<feature type="transmembrane region" description="Helical" evidence="10">
    <location>
        <begin position="161"/>
        <end position="178"/>
    </location>
</feature>
<feature type="transmembrane region" description="Helical" evidence="10">
    <location>
        <begin position="138"/>
        <end position="155"/>
    </location>
</feature>
<evidence type="ECO:0000256" key="10">
    <source>
        <dbReference type="SAM" id="Phobius"/>
    </source>
</evidence>